<evidence type="ECO:0000313" key="7">
    <source>
        <dbReference type="Proteomes" id="UP000002624"/>
    </source>
</evidence>
<dbReference type="GO" id="GO:0008270">
    <property type="term" value="F:zinc ion binding"/>
    <property type="evidence" value="ECO:0007669"/>
    <property type="project" value="UniProtKB-KW"/>
</dbReference>
<dbReference type="OrthoDB" id="428577at2759"/>
<dbReference type="SUPFAM" id="SSF118310">
    <property type="entry name" value="AN1-like Zinc finger"/>
    <property type="match status" value="1"/>
</dbReference>
<dbReference type="Proteomes" id="UP000002624">
    <property type="component" value="Unassembled WGS sequence"/>
</dbReference>
<keyword evidence="3" id="KW-0862">Zinc</keyword>
<dbReference type="InterPro" id="IPR035896">
    <property type="entry name" value="AN1-like_Znf"/>
</dbReference>
<evidence type="ECO:0000313" key="6">
    <source>
        <dbReference type="EMBL" id="EER43817.1"/>
    </source>
</evidence>
<dbReference type="EMBL" id="GG692420">
    <property type="protein sequence ID" value="EER43817.1"/>
    <property type="molecule type" value="Genomic_DNA"/>
</dbReference>
<sequence length="112" mass="12412">MAPSRKPRCNFKDCKELAQRIVGDCGFCNGHFCGKHRMLESHACSGLEDCKKESHERNAERLNAERTTVIKSVSGGSRGSGKILFDSLECFAEDVRPENPTLPIPFPSSRSI</sequence>
<proteinExistence type="predicted"/>
<gene>
    <name evidence="6" type="ORF">HCDG_01847</name>
</gene>
<dbReference type="HOGENOM" id="CLU_010412_4_4_1"/>
<dbReference type="SMART" id="SM00154">
    <property type="entry name" value="ZnF_AN1"/>
    <property type="match status" value="1"/>
</dbReference>
<dbReference type="AlphaFoldDB" id="C6H5Z6"/>
<dbReference type="InterPro" id="IPR000058">
    <property type="entry name" value="Znf_AN1"/>
</dbReference>
<evidence type="ECO:0000256" key="2">
    <source>
        <dbReference type="ARBA" id="ARBA00022771"/>
    </source>
</evidence>
<name>C6H5Z6_AJECH</name>
<protein>
    <submittedName>
        <fullName evidence="6">AN1 zinc finger protein</fullName>
    </submittedName>
</protein>
<dbReference type="eggNOG" id="ENOG502SA79">
    <property type="taxonomic scope" value="Eukaryota"/>
</dbReference>
<accession>C6H5Z6</accession>
<reference evidence="7" key="1">
    <citation type="submission" date="2009-05" db="EMBL/GenBank/DDBJ databases">
        <title>The genome sequence of Ajellomyces capsulatus strain H143.</title>
        <authorList>
            <person name="Champion M."/>
            <person name="Cuomo C.A."/>
            <person name="Ma L.-J."/>
            <person name="Henn M.R."/>
            <person name="Sil A."/>
            <person name="Goldman B."/>
            <person name="Young S.K."/>
            <person name="Kodira C.D."/>
            <person name="Zeng Q."/>
            <person name="Koehrsen M."/>
            <person name="Alvarado L."/>
            <person name="Berlin A.M."/>
            <person name="Borenstein D."/>
            <person name="Chen Z."/>
            <person name="Engels R."/>
            <person name="Freedman E."/>
            <person name="Gellesch M."/>
            <person name="Goldberg J."/>
            <person name="Griggs A."/>
            <person name="Gujja S."/>
            <person name="Heiman D.I."/>
            <person name="Hepburn T.A."/>
            <person name="Howarth C."/>
            <person name="Jen D."/>
            <person name="Larson L."/>
            <person name="Lewis B."/>
            <person name="Mehta T."/>
            <person name="Park D."/>
            <person name="Pearson M."/>
            <person name="Roberts A."/>
            <person name="Saif S."/>
            <person name="Shea T.D."/>
            <person name="Shenoy N."/>
            <person name="Sisk P."/>
            <person name="Stolte C."/>
            <person name="Sykes S."/>
            <person name="Walk T."/>
            <person name="White J."/>
            <person name="Yandava C."/>
            <person name="Klein B."/>
            <person name="McEwen J.G."/>
            <person name="Puccia R."/>
            <person name="Goldman G.H."/>
            <person name="Felipe M.S."/>
            <person name="Nino-Vega G."/>
            <person name="San-Blas G."/>
            <person name="Taylor J.W."/>
            <person name="Mendoza L."/>
            <person name="Galagan J.E."/>
            <person name="Nusbaum C."/>
            <person name="Birren B.W."/>
        </authorList>
    </citation>
    <scope>NUCLEOTIDE SEQUENCE [LARGE SCALE GENOMIC DNA]</scope>
    <source>
        <strain evidence="7">H143</strain>
    </source>
</reference>
<dbReference type="Gene3D" id="4.10.1110.10">
    <property type="entry name" value="AN1-like Zinc finger"/>
    <property type="match status" value="1"/>
</dbReference>
<organism evidence="6 7">
    <name type="scientific">Ajellomyces capsulatus (strain H143)</name>
    <name type="common">Darling's disease fungus</name>
    <name type="synonym">Histoplasma capsulatum</name>
    <dbReference type="NCBI Taxonomy" id="544712"/>
    <lineage>
        <taxon>Eukaryota</taxon>
        <taxon>Fungi</taxon>
        <taxon>Dikarya</taxon>
        <taxon>Ascomycota</taxon>
        <taxon>Pezizomycotina</taxon>
        <taxon>Eurotiomycetes</taxon>
        <taxon>Eurotiomycetidae</taxon>
        <taxon>Onygenales</taxon>
        <taxon>Ajellomycetaceae</taxon>
        <taxon>Histoplasma</taxon>
    </lineage>
</organism>
<dbReference type="Pfam" id="PF01428">
    <property type="entry name" value="zf-AN1"/>
    <property type="match status" value="1"/>
</dbReference>
<evidence type="ECO:0000256" key="3">
    <source>
        <dbReference type="ARBA" id="ARBA00022833"/>
    </source>
</evidence>
<dbReference type="PROSITE" id="PS51039">
    <property type="entry name" value="ZF_AN1"/>
    <property type="match status" value="1"/>
</dbReference>
<evidence type="ECO:0000256" key="4">
    <source>
        <dbReference type="PROSITE-ProRule" id="PRU00449"/>
    </source>
</evidence>
<keyword evidence="2 4" id="KW-0863">Zinc-finger</keyword>
<keyword evidence="1" id="KW-0479">Metal-binding</keyword>
<dbReference type="VEuPathDB" id="FungiDB:HCDG_01847"/>
<evidence type="ECO:0000259" key="5">
    <source>
        <dbReference type="PROSITE" id="PS51039"/>
    </source>
</evidence>
<feature type="domain" description="AN1-type" evidence="5">
    <location>
        <begin position="3"/>
        <end position="52"/>
    </location>
</feature>
<dbReference type="STRING" id="544712.C6H5Z6"/>
<evidence type="ECO:0000256" key="1">
    <source>
        <dbReference type="ARBA" id="ARBA00022723"/>
    </source>
</evidence>